<sequence>IDTRREDINDIVHLFPKINSFSSTKATRKTSHPSRGIIVLIKKSLSP</sequence>
<name>A0A0K2TWC9_LEPSM</name>
<dbReference type="AlphaFoldDB" id="A0A0K2TWC9"/>
<reference evidence="1" key="1">
    <citation type="submission" date="2014-05" db="EMBL/GenBank/DDBJ databases">
        <authorList>
            <person name="Chronopoulou M."/>
        </authorList>
    </citation>
    <scope>NUCLEOTIDE SEQUENCE</scope>
    <source>
        <tissue evidence="1">Whole organism</tissue>
    </source>
</reference>
<proteinExistence type="predicted"/>
<protein>
    <submittedName>
        <fullName evidence="1">Uncharacterized protein</fullName>
    </submittedName>
</protein>
<accession>A0A0K2TWC9</accession>
<dbReference type="EMBL" id="HACA01012943">
    <property type="protein sequence ID" value="CDW30304.1"/>
    <property type="molecule type" value="Transcribed_RNA"/>
</dbReference>
<organism evidence="1">
    <name type="scientific">Lepeophtheirus salmonis</name>
    <name type="common">Salmon louse</name>
    <name type="synonym">Caligus salmonis</name>
    <dbReference type="NCBI Taxonomy" id="72036"/>
    <lineage>
        <taxon>Eukaryota</taxon>
        <taxon>Metazoa</taxon>
        <taxon>Ecdysozoa</taxon>
        <taxon>Arthropoda</taxon>
        <taxon>Crustacea</taxon>
        <taxon>Multicrustacea</taxon>
        <taxon>Hexanauplia</taxon>
        <taxon>Copepoda</taxon>
        <taxon>Siphonostomatoida</taxon>
        <taxon>Caligidae</taxon>
        <taxon>Lepeophtheirus</taxon>
    </lineage>
</organism>
<evidence type="ECO:0000313" key="1">
    <source>
        <dbReference type="EMBL" id="CDW30304.1"/>
    </source>
</evidence>
<feature type="non-terminal residue" evidence="1">
    <location>
        <position position="1"/>
    </location>
</feature>